<sequence>MGWRDRDERFELHLTRRDGQRINRQPRAVTEVFELDNDKQREEVVGKHFVHMAAAAEGRTVRDHQRISEFSSWLPKYQLEIWHERFPHEPVMVSTSTRGWRD</sequence>
<gene>
    <name evidence="1" type="ORF">FHS23_004624</name>
</gene>
<dbReference type="RefSeq" id="WP_183659496.1">
    <property type="nucleotide sequence ID" value="NZ_JACHWU010000011.1"/>
</dbReference>
<dbReference type="EMBL" id="JACHWU010000011">
    <property type="protein sequence ID" value="MBB3053570.1"/>
    <property type="molecule type" value="Genomic_DNA"/>
</dbReference>
<evidence type="ECO:0000313" key="2">
    <source>
        <dbReference type="Proteomes" id="UP000550714"/>
    </source>
</evidence>
<organism evidence="1 2">
    <name type="scientific">Prauserella isguenensis</name>
    <dbReference type="NCBI Taxonomy" id="1470180"/>
    <lineage>
        <taxon>Bacteria</taxon>
        <taxon>Bacillati</taxon>
        <taxon>Actinomycetota</taxon>
        <taxon>Actinomycetes</taxon>
        <taxon>Pseudonocardiales</taxon>
        <taxon>Pseudonocardiaceae</taxon>
        <taxon>Prauserella</taxon>
    </lineage>
</organism>
<accession>A0A839S9A5</accession>
<name>A0A839S9A5_9PSEU</name>
<comment type="caution">
    <text evidence="1">The sequence shown here is derived from an EMBL/GenBank/DDBJ whole genome shotgun (WGS) entry which is preliminary data.</text>
</comment>
<dbReference type="AlphaFoldDB" id="A0A839S9A5"/>
<reference evidence="1 2" key="1">
    <citation type="submission" date="2020-08" db="EMBL/GenBank/DDBJ databases">
        <title>Genomic Encyclopedia of Type Strains, Phase III (KMG-III): the genomes of soil and plant-associated and newly described type strains.</title>
        <authorList>
            <person name="Whitman W."/>
        </authorList>
    </citation>
    <scope>NUCLEOTIDE SEQUENCE [LARGE SCALE GENOMIC DNA]</scope>
    <source>
        <strain evidence="1 2">CECT 8577</strain>
    </source>
</reference>
<protein>
    <submittedName>
        <fullName evidence="1">Uncharacterized protein</fullName>
    </submittedName>
</protein>
<proteinExistence type="predicted"/>
<evidence type="ECO:0000313" key="1">
    <source>
        <dbReference type="EMBL" id="MBB3053570.1"/>
    </source>
</evidence>
<dbReference type="Proteomes" id="UP000550714">
    <property type="component" value="Unassembled WGS sequence"/>
</dbReference>
<keyword evidence="2" id="KW-1185">Reference proteome</keyword>